<dbReference type="CDD" id="cd03215">
    <property type="entry name" value="ABC_Carb_Monos_II"/>
    <property type="match status" value="1"/>
</dbReference>
<keyword evidence="6" id="KW-1185">Reference proteome</keyword>
<dbReference type="InterPro" id="IPR003593">
    <property type="entry name" value="AAA+_ATPase"/>
</dbReference>
<reference evidence="5 6" key="1">
    <citation type="submission" date="2023-07" db="EMBL/GenBank/DDBJ databases">
        <title>Sorghum-associated microbial communities from plants grown in Nebraska, USA.</title>
        <authorList>
            <person name="Schachtman D."/>
        </authorList>
    </citation>
    <scope>NUCLEOTIDE SEQUENCE [LARGE SCALE GENOMIC DNA]</scope>
    <source>
        <strain evidence="5 6">BE332</strain>
    </source>
</reference>
<keyword evidence="1" id="KW-0547">Nucleotide-binding</keyword>
<evidence type="ECO:0000256" key="2">
    <source>
        <dbReference type="ARBA" id="ARBA00022840"/>
    </source>
</evidence>
<dbReference type="GO" id="GO:0005524">
    <property type="term" value="F:ATP binding"/>
    <property type="evidence" value="ECO:0007669"/>
    <property type="project" value="UniProtKB-KW"/>
</dbReference>
<dbReference type="InterPro" id="IPR003439">
    <property type="entry name" value="ABC_transporter-like_ATP-bd"/>
</dbReference>
<proteinExistence type="predicted"/>
<feature type="region of interest" description="Disordered" evidence="3">
    <location>
        <begin position="507"/>
        <end position="546"/>
    </location>
</feature>
<dbReference type="RefSeq" id="WP_307488940.1">
    <property type="nucleotide sequence ID" value="NZ_JAUSVB010000001.1"/>
</dbReference>
<organism evidence="5 6">
    <name type="scientific">Cellulomonas humilata</name>
    <dbReference type="NCBI Taxonomy" id="144055"/>
    <lineage>
        <taxon>Bacteria</taxon>
        <taxon>Bacillati</taxon>
        <taxon>Actinomycetota</taxon>
        <taxon>Actinomycetes</taxon>
        <taxon>Micrococcales</taxon>
        <taxon>Cellulomonadaceae</taxon>
        <taxon>Cellulomonas</taxon>
    </lineage>
</organism>
<dbReference type="Gene3D" id="3.40.50.300">
    <property type="entry name" value="P-loop containing nucleotide triphosphate hydrolases"/>
    <property type="match status" value="2"/>
</dbReference>
<gene>
    <name evidence="5" type="ORF">J2X26_000140</name>
</gene>
<feature type="domain" description="ABC transporter" evidence="4">
    <location>
        <begin position="255"/>
        <end position="499"/>
    </location>
</feature>
<accession>A0ABU0E9Q4</accession>
<dbReference type="EMBL" id="JAUSVB010000001">
    <property type="protein sequence ID" value="MDQ0371843.1"/>
    <property type="molecule type" value="Genomic_DNA"/>
</dbReference>
<dbReference type="PROSITE" id="PS00211">
    <property type="entry name" value="ABC_TRANSPORTER_1"/>
    <property type="match status" value="1"/>
</dbReference>
<dbReference type="Proteomes" id="UP001239626">
    <property type="component" value="Unassembled WGS sequence"/>
</dbReference>
<dbReference type="PANTHER" id="PTHR43790">
    <property type="entry name" value="CARBOHYDRATE TRANSPORT ATP-BINDING PROTEIN MG119-RELATED"/>
    <property type="match status" value="1"/>
</dbReference>
<evidence type="ECO:0000313" key="5">
    <source>
        <dbReference type="EMBL" id="MDQ0371843.1"/>
    </source>
</evidence>
<evidence type="ECO:0000259" key="4">
    <source>
        <dbReference type="PROSITE" id="PS50893"/>
    </source>
</evidence>
<evidence type="ECO:0000313" key="6">
    <source>
        <dbReference type="Proteomes" id="UP001239626"/>
    </source>
</evidence>
<sequence length="546" mass="58298">MKLELQGITKTFGSLVANDHIDLVVEPGEIHALLGENGAGKSTLMNVLYGLYDPDGGQILVDDAPVTFAGPGDAMAAGIGMVHQHFMLVPVFTVAENVVLGHEPVRGGGLIDLPEARRRVKEISDRFGFHVDPDAYIEDLPVGVQQRVEIIKALSRQAKVLILDEPTAVLTPQETDELIVIMRQLKESGTSIVFITHKLREVRAVADRITVIRRGKVVGSAEPTSTETELASLMVGRSVSLGVARTTAVPGEATVQVRHLTVIDEAGVRQLDDISFDVARGEIVSIAGVQGNGQTELTEVMLGLQAPVAGSVKLDGIELVGKSVKDVLASGLGFVPEDRSTDGVIADFSIAENLILDLHRQEPFARGVALKPAAVRANAEKRIAEFDVRTGSIDAHASTLSGGNQQKVVLAREMSRPLRLLIASQPTRGLDVGSIEFVHSRIVEERDNGTPVIIVSTELDEVLALADRILVMYRGRIVGDVPGGTDRDVLGLMMAGVPLEDAVRQAAEHHTTLGEADLEAVDEPTAAEPPPTTTTTADTAFPQEEL</sequence>
<dbReference type="InterPro" id="IPR050107">
    <property type="entry name" value="ABC_carbohydrate_import_ATPase"/>
</dbReference>
<dbReference type="InterPro" id="IPR017871">
    <property type="entry name" value="ABC_transporter-like_CS"/>
</dbReference>
<protein>
    <submittedName>
        <fullName evidence="5">Simple sugar transport system ATP-binding protein</fullName>
    </submittedName>
</protein>
<dbReference type="Pfam" id="PF00005">
    <property type="entry name" value="ABC_tran"/>
    <property type="match status" value="2"/>
</dbReference>
<keyword evidence="5" id="KW-0813">Transport</keyword>
<dbReference type="SMART" id="SM00382">
    <property type="entry name" value="AAA"/>
    <property type="match status" value="2"/>
</dbReference>
<dbReference type="InterPro" id="IPR027417">
    <property type="entry name" value="P-loop_NTPase"/>
</dbReference>
<feature type="domain" description="ABC transporter" evidence="4">
    <location>
        <begin position="3"/>
        <end position="239"/>
    </location>
</feature>
<dbReference type="PROSITE" id="PS50893">
    <property type="entry name" value="ABC_TRANSPORTER_2"/>
    <property type="match status" value="2"/>
</dbReference>
<dbReference type="SUPFAM" id="SSF52540">
    <property type="entry name" value="P-loop containing nucleoside triphosphate hydrolases"/>
    <property type="match status" value="2"/>
</dbReference>
<dbReference type="CDD" id="cd03216">
    <property type="entry name" value="ABC_Carb_Monos_I"/>
    <property type="match status" value="1"/>
</dbReference>
<name>A0ABU0E9Q4_9CELL</name>
<keyword evidence="2 5" id="KW-0067">ATP-binding</keyword>
<evidence type="ECO:0000256" key="3">
    <source>
        <dbReference type="SAM" id="MobiDB-lite"/>
    </source>
</evidence>
<dbReference type="PANTHER" id="PTHR43790:SF4">
    <property type="entry name" value="GUANOSINE IMPORT ATP-BINDING PROTEIN NUPO"/>
    <property type="match status" value="1"/>
</dbReference>
<comment type="caution">
    <text evidence="5">The sequence shown here is derived from an EMBL/GenBank/DDBJ whole genome shotgun (WGS) entry which is preliminary data.</text>
</comment>
<evidence type="ECO:0000256" key="1">
    <source>
        <dbReference type="ARBA" id="ARBA00022741"/>
    </source>
</evidence>
<keyword evidence="5" id="KW-0762">Sugar transport</keyword>